<evidence type="ECO:0000259" key="6">
    <source>
        <dbReference type="PROSITE" id="PS50835"/>
    </source>
</evidence>
<keyword evidence="8" id="KW-1185">Reference proteome</keyword>
<dbReference type="Ensembl" id="ENSSFAT00005007368.1">
    <property type="protein sequence ID" value="ENSSFAP00005006995.1"/>
    <property type="gene ID" value="ENSSFAG00005004203.1"/>
</dbReference>
<sequence length="450" mass="50011">MSPLFLLVLLGTAVAVNCEIQKLTYIYTALSKPVDLPGIHEFTAMGRLNHKMIDYFDSSNQQKVPKQDWMKDKLPADYWDKGTQSRKSKQQWFKVNIDILMKRMNQSENDVHVLQWLHGCEGERQDDGSLKFVRGVDMYNYDGNDFLSFDDEHQVWVAPIAAAEPTKRKWDNVPVLKEYTKGYLEKECMDWLTKFVTYGEKQLREAKPPEVFIYATPSKKPDNLVLRCMATGFYPKDIVLQIKRNGRVLEPADGLETTGVRPNEDDTFQQRDWVEILKSDQSDYTCRIFHEATGFDNETRWDRTLDPNETPDDSSTGVIVGAVVVVGILVGAGLVAVILRVLCKKGCIKCQCQRPCQCRCQCQCQSPCGGDEGTDSAASSSLGSVDQPLMNVSTGVPTTEVPNGTDGAPVSVPLLSVSLGSTGTGSDSGVTSDQSSHDGRDSDNHSGRSV</sequence>
<dbReference type="InterPro" id="IPR001039">
    <property type="entry name" value="MHC_I_a_a1/a2"/>
</dbReference>
<dbReference type="FunFam" id="3.30.500.10:FF:000005">
    <property type="entry name" value="MHC class I antigen ZKA transcript variant 1"/>
    <property type="match status" value="1"/>
</dbReference>
<dbReference type="PRINTS" id="PR01638">
    <property type="entry name" value="MHCCLASSI"/>
</dbReference>
<reference evidence="7" key="2">
    <citation type="submission" date="2025-05" db="UniProtKB">
        <authorList>
            <consortium name="Ensembl"/>
        </authorList>
    </citation>
    <scope>IDENTIFICATION</scope>
</reference>
<dbReference type="InterPro" id="IPR011162">
    <property type="entry name" value="MHC_I/II-like_Ag-recog"/>
</dbReference>
<evidence type="ECO:0000256" key="5">
    <source>
        <dbReference type="SAM" id="SignalP"/>
    </source>
</evidence>
<dbReference type="PANTHER" id="PTHR16675:SF193">
    <property type="entry name" value="LOC571647 PROTEIN-RELATED"/>
    <property type="match status" value="1"/>
</dbReference>
<keyword evidence="4" id="KW-0472">Membrane</keyword>
<dbReference type="SMART" id="SM00407">
    <property type="entry name" value="IGc1"/>
    <property type="match status" value="1"/>
</dbReference>
<name>A0A672FQJ6_SALFA</name>
<evidence type="ECO:0000256" key="4">
    <source>
        <dbReference type="SAM" id="Phobius"/>
    </source>
</evidence>
<evidence type="ECO:0000256" key="1">
    <source>
        <dbReference type="ARBA" id="ARBA00023180"/>
    </source>
</evidence>
<evidence type="ECO:0000256" key="3">
    <source>
        <dbReference type="SAM" id="MobiDB-lite"/>
    </source>
</evidence>
<evidence type="ECO:0000313" key="7">
    <source>
        <dbReference type="Ensembl" id="ENSSFAP00005006995.1"/>
    </source>
</evidence>
<organism evidence="7 8">
    <name type="scientific">Salarias fasciatus</name>
    <name type="common">Jewelled blenny</name>
    <name type="synonym">Blennius fasciatus</name>
    <dbReference type="NCBI Taxonomy" id="181472"/>
    <lineage>
        <taxon>Eukaryota</taxon>
        <taxon>Metazoa</taxon>
        <taxon>Chordata</taxon>
        <taxon>Craniata</taxon>
        <taxon>Vertebrata</taxon>
        <taxon>Euteleostomi</taxon>
        <taxon>Actinopterygii</taxon>
        <taxon>Neopterygii</taxon>
        <taxon>Teleostei</taxon>
        <taxon>Neoteleostei</taxon>
        <taxon>Acanthomorphata</taxon>
        <taxon>Ovalentaria</taxon>
        <taxon>Blenniimorphae</taxon>
        <taxon>Blenniiformes</taxon>
        <taxon>Blennioidei</taxon>
        <taxon>Blenniidae</taxon>
        <taxon>Salariinae</taxon>
        <taxon>Salarias</taxon>
    </lineage>
</organism>
<dbReference type="InterPro" id="IPR011161">
    <property type="entry name" value="MHC_I-like_Ag-recog"/>
</dbReference>
<proteinExistence type="inferred from homology"/>
<dbReference type="AlphaFoldDB" id="A0A672FQJ6"/>
<dbReference type="InterPro" id="IPR013783">
    <property type="entry name" value="Ig-like_fold"/>
</dbReference>
<reference evidence="7" key="1">
    <citation type="submission" date="2019-06" db="EMBL/GenBank/DDBJ databases">
        <authorList>
            <consortium name="Wellcome Sanger Institute Data Sharing"/>
        </authorList>
    </citation>
    <scope>NUCLEOTIDE SEQUENCE [LARGE SCALE GENOMIC DNA]</scope>
</reference>
<keyword evidence="4" id="KW-1133">Transmembrane helix</keyword>
<feature type="signal peptide" evidence="5">
    <location>
        <begin position="1"/>
        <end position="18"/>
    </location>
</feature>
<dbReference type="InterPro" id="IPR036179">
    <property type="entry name" value="Ig-like_dom_sf"/>
</dbReference>
<dbReference type="GO" id="GO:0005615">
    <property type="term" value="C:extracellular space"/>
    <property type="evidence" value="ECO:0007669"/>
    <property type="project" value="TreeGrafter"/>
</dbReference>
<keyword evidence="1" id="KW-0325">Glycoprotein</keyword>
<feature type="domain" description="Ig-like" evidence="6">
    <location>
        <begin position="209"/>
        <end position="302"/>
    </location>
</feature>
<evidence type="ECO:0000256" key="2">
    <source>
        <dbReference type="RuleBase" id="RU004439"/>
    </source>
</evidence>
<feature type="transmembrane region" description="Helical" evidence="4">
    <location>
        <begin position="318"/>
        <end position="339"/>
    </location>
</feature>
<dbReference type="SUPFAM" id="SSF54452">
    <property type="entry name" value="MHC antigen-recognition domain"/>
    <property type="match status" value="1"/>
</dbReference>
<feature type="compositionally biased region" description="Basic and acidic residues" evidence="3">
    <location>
        <begin position="435"/>
        <end position="450"/>
    </location>
</feature>
<evidence type="ECO:0000313" key="8">
    <source>
        <dbReference type="Proteomes" id="UP000472267"/>
    </source>
</evidence>
<dbReference type="PROSITE" id="PS50835">
    <property type="entry name" value="IG_LIKE"/>
    <property type="match status" value="1"/>
</dbReference>
<dbReference type="PANTHER" id="PTHR16675">
    <property type="entry name" value="MHC CLASS I-RELATED"/>
    <property type="match status" value="1"/>
</dbReference>
<dbReference type="InterPro" id="IPR003597">
    <property type="entry name" value="Ig_C1-set"/>
</dbReference>
<dbReference type="InterPro" id="IPR007110">
    <property type="entry name" value="Ig-like_dom"/>
</dbReference>
<dbReference type="Proteomes" id="UP000472267">
    <property type="component" value="Chromosome 22"/>
</dbReference>
<comment type="similarity">
    <text evidence="2">Belongs to the MHC class I family.</text>
</comment>
<dbReference type="SUPFAM" id="SSF48726">
    <property type="entry name" value="Immunoglobulin"/>
    <property type="match status" value="1"/>
</dbReference>
<keyword evidence="5" id="KW-0732">Signal</keyword>
<protein>
    <submittedName>
        <fullName evidence="7">H-2 class I histocompatibility antigen, Q10 alpha chain-like</fullName>
    </submittedName>
</protein>
<dbReference type="InterPro" id="IPR050208">
    <property type="entry name" value="MHC_class-I_related"/>
</dbReference>
<dbReference type="GO" id="GO:0009897">
    <property type="term" value="C:external side of plasma membrane"/>
    <property type="evidence" value="ECO:0007669"/>
    <property type="project" value="TreeGrafter"/>
</dbReference>
<dbReference type="OrthoDB" id="8936120at2759"/>
<dbReference type="InterPro" id="IPR037055">
    <property type="entry name" value="MHC_I-like_Ag-recog_sf"/>
</dbReference>
<gene>
    <name evidence="7" type="primary">LOC115409197</name>
</gene>
<accession>A0A672FQJ6</accession>
<dbReference type="Ensembl" id="ENSSFAT00005007393.1">
    <property type="protein sequence ID" value="ENSSFAP00005007019.1"/>
    <property type="gene ID" value="ENSSFAG00005004203.1"/>
</dbReference>
<dbReference type="Pfam" id="PF07654">
    <property type="entry name" value="C1-set"/>
    <property type="match status" value="1"/>
</dbReference>
<keyword evidence="4" id="KW-0812">Transmembrane</keyword>
<dbReference type="Gene3D" id="2.60.40.10">
    <property type="entry name" value="Immunoglobulins"/>
    <property type="match status" value="1"/>
</dbReference>
<feature type="compositionally biased region" description="Low complexity" evidence="3">
    <location>
        <begin position="409"/>
        <end position="434"/>
    </location>
</feature>
<dbReference type="GO" id="GO:0006955">
    <property type="term" value="P:immune response"/>
    <property type="evidence" value="ECO:0007669"/>
    <property type="project" value="TreeGrafter"/>
</dbReference>
<dbReference type="Pfam" id="PF00129">
    <property type="entry name" value="MHC_I"/>
    <property type="match status" value="1"/>
</dbReference>
<feature type="region of interest" description="Disordered" evidence="3">
    <location>
        <begin position="375"/>
        <end position="450"/>
    </location>
</feature>
<feature type="compositionally biased region" description="Polar residues" evidence="3">
    <location>
        <begin position="376"/>
        <end position="402"/>
    </location>
</feature>
<dbReference type="Gene3D" id="3.30.500.10">
    <property type="entry name" value="MHC class I-like antigen recognition-like"/>
    <property type="match status" value="1"/>
</dbReference>
<feature type="chain" id="PRO_5044627289" evidence="5">
    <location>
        <begin position="19"/>
        <end position="450"/>
    </location>
</feature>